<name>A0A806JZB5_9BACT</name>
<dbReference type="AlphaFoldDB" id="A0A806JZB5"/>
<reference evidence="1" key="1">
    <citation type="submission" date="2012-03" db="EMBL/GenBank/DDBJ databases">
        <title>Functional metagenomics reveals considerable lignocellulase gene clusters in the gut microbiome of a wood-feeding higher termite.</title>
        <authorList>
            <person name="Liu N."/>
        </authorList>
    </citation>
    <scope>NUCLEOTIDE SEQUENCE</scope>
</reference>
<accession>A0A806JZB5</accession>
<sequence>MVPAEAVEVFDHDCAHAPRLDFLDGFKPPGAVPPRARVTVVDDVRVRREPVAFRVVLEEFPLVLYGVGCAVVLAVL</sequence>
<protein>
    <submittedName>
        <fullName evidence="1">Uncharacterized protein</fullName>
    </submittedName>
</protein>
<organism evidence="1">
    <name type="scientific">uncultured bacterium contig00005</name>
    <dbReference type="NCBI Taxonomy" id="1181497"/>
    <lineage>
        <taxon>Bacteria</taxon>
        <taxon>environmental samples</taxon>
    </lineage>
</organism>
<evidence type="ECO:0000313" key="1">
    <source>
        <dbReference type="EMBL" id="AGS52516.1"/>
    </source>
</evidence>
<proteinExistence type="predicted"/>
<dbReference type="EMBL" id="JQ844200">
    <property type="protein sequence ID" value="AGS52516.1"/>
    <property type="molecule type" value="Genomic_DNA"/>
</dbReference>